<dbReference type="GeneID" id="26904673"/>
<proteinExistence type="predicted"/>
<feature type="region of interest" description="Disordered" evidence="1">
    <location>
        <begin position="451"/>
        <end position="474"/>
    </location>
</feature>
<dbReference type="Proteomes" id="UP000037923">
    <property type="component" value="Unassembled WGS sequence"/>
</dbReference>
<organism evidence="2 3">
    <name type="scientific">Leptomonas pyrrhocoris</name>
    <name type="common">Firebug parasite</name>
    <dbReference type="NCBI Taxonomy" id="157538"/>
    <lineage>
        <taxon>Eukaryota</taxon>
        <taxon>Discoba</taxon>
        <taxon>Euglenozoa</taxon>
        <taxon>Kinetoplastea</taxon>
        <taxon>Metakinetoplastina</taxon>
        <taxon>Trypanosomatida</taxon>
        <taxon>Trypanosomatidae</taxon>
        <taxon>Leishmaniinae</taxon>
        <taxon>Leptomonas</taxon>
    </lineage>
</organism>
<dbReference type="EMBL" id="LGTL01000007">
    <property type="protein sequence ID" value="KPA81001.1"/>
    <property type="molecule type" value="Genomic_DNA"/>
</dbReference>
<feature type="compositionally biased region" description="Basic and acidic residues" evidence="1">
    <location>
        <begin position="314"/>
        <end position="325"/>
    </location>
</feature>
<feature type="compositionally biased region" description="Low complexity" evidence="1">
    <location>
        <begin position="303"/>
        <end position="313"/>
    </location>
</feature>
<dbReference type="OrthoDB" id="272131at2759"/>
<gene>
    <name evidence="2" type="ORF">ABB37_04382</name>
</gene>
<dbReference type="AlphaFoldDB" id="A0A0N0VFE7"/>
<protein>
    <submittedName>
        <fullName evidence="2">Uncharacterized protein</fullName>
    </submittedName>
</protein>
<keyword evidence="3" id="KW-1185">Reference proteome</keyword>
<sequence length="474" mass="52397">MLRRTLWCLVRQKHGQKAWSPNSTSGGAAPTNGVTAQEALQIAYRPMPPAQTVEYEEDFGPSMIIHREFISAKYRTRMASDISQLAYSDVELSRSRRQLADVMNRERRGVLVGAAGEEADRVLFNSDVDDTTREVKSARFLFNEQRMQFCDRFQTFFRERIERQKNQLDGSTASGQVDAGDDNHFYFSLMEACAVLHGCEAAEAREAYYRRFLGLNLDALEAEDEALRSRLVDAAAVEAQLAPSTSKGSEREQDRDALLAASCSGKRPQDGLGASQSAAVDSKSSTEVVQDIIGALPPLFPSSLAPSTAAETTTRSREEKEEESLRPSPTAPEVALAASASLPSSSESATTNSTAHLSDDIAPLYRAYLAHARGESPVGSYDTTTIGAHAEHAERRRWRSLMDKIAAEEYHNLTPTELEDAYILNQQLHTVKFFDLKVGDTVREIVQLLQRGSSSSADRDTPLETSPTHPERRM</sequence>
<comment type="caution">
    <text evidence="2">The sequence shown here is derived from an EMBL/GenBank/DDBJ whole genome shotgun (WGS) entry which is preliminary data.</text>
</comment>
<dbReference type="RefSeq" id="XP_015659440.1">
    <property type="nucleotide sequence ID" value="XM_015802039.1"/>
</dbReference>
<dbReference type="OMA" id="RWRALMD"/>
<reference evidence="2 3" key="1">
    <citation type="submission" date="2015-07" db="EMBL/GenBank/DDBJ databases">
        <title>High-quality genome of monoxenous trypanosomatid Leptomonas pyrrhocoris.</title>
        <authorList>
            <person name="Flegontov P."/>
            <person name="Butenko A."/>
            <person name="Firsov S."/>
            <person name="Vlcek C."/>
            <person name="Logacheva M.D."/>
            <person name="Field M."/>
            <person name="Filatov D."/>
            <person name="Flegontova O."/>
            <person name="Gerasimov E."/>
            <person name="Jackson A.P."/>
            <person name="Kelly S."/>
            <person name="Opperdoes F."/>
            <person name="O'Reilly A."/>
            <person name="Votypka J."/>
            <person name="Yurchenko V."/>
            <person name="Lukes J."/>
        </authorList>
    </citation>
    <scope>NUCLEOTIDE SEQUENCE [LARGE SCALE GENOMIC DNA]</scope>
    <source>
        <strain evidence="2">H10</strain>
    </source>
</reference>
<feature type="region of interest" description="Disordered" evidence="1">
    <location>
        <begin position="303"/>
        <end position="355"/>
    </location>
</feature>
<feature type="compositionally biased region" description="Low complexity" evidence="1">
    <location>
        <begin position="326"/>
        <end position="355"/>
    </location>
</feature>
<evidence type="ECO:0000313" key="2">
    <source>
        <dbReference type="EMBL" id="KPA81001.1"/>
    </source>
</evidence>
<name>A0A0N0VFE7_LEPPY</name>
<evidence type="ECO:0000256" key="1">
    <source>
        <dbReference type="SAM" id="MobiDB-lite"/>
    </source>
</evidence>
<dbReference type="VEuPathDB" id="TriTrypDB:LpyrH10_07_1890"/>
<evidence type="ECO:0000313" key="3">
    <source>
        <dbReference type="Proteomes" id="UP000037923"/>
    </source>
</evidence>
<accession>A0A0N0VFE7</accession>